<feature type="domain" description="DJ-1/PfpI" evidence="1">
    <location>
        <begin position="2"/>
        <end position="163"/>
    </location>
</feature>
<dbReference type="InterPro" id="IPR029062">
    <property type="entry name" value="Class_I_gatase-like"/>
</dbReference>
<dbReference type="STRING" id="385682.SAMN05444380_11060"/>
<name>A0A1I2A245_9BACT</name>
<dbReference type="NCBIfam" id="TIGR01383">
    <property type="entry name" value="not_thiJ"/>
    <property type="match status" value="1"/>
</dbReference>
<sequence length="188" mass="20364">MKKAAIFIAPGFEEVEALTPADALVRAGADVELISITEEKNVTSSHGVTIVCDRVFQGKPIEEKDILILPGGMPGTKNLQAYEPLTQLLKDYHNRKKWIGAICAAPMILGELGFLKGRKATCYPGYEHHLKDAHHYPVPAITDGHIITGRGVGAAMEFAIEIAGNLLGAQKASELRNKMVVPPLADHY</sequence>
<dbReference type="InParanoid" id="A0A1I2A245"/>
<accession>A0A1I2A245</accession>
<dbReference type="InterPro" id="IPR002818">
    <property type="entry name" value="DJ-1/PfpI"/>
</dbReference>
<dbReference type="SUPFAM" id="SSF52317">
    <property type="entry name" value="Class I glutamine amidotransferase-like"/>
    <property type="match status" value="1"/>
</dbReference>
<organism evidence="2 3">
    <name type="scientific">Thermophagus xiamenensis</name>
    <dbReference type="NCBI Taxonomy" id="385682"/>
    <lineage>
        <taxon>Bacteria</taxon>
        <taxon>Pseudomonadati</taxon>
        <taxon>Bacteroidota</taxon>
        <taxon>Bacteroidia</taxon>
        <taxon>Marinilabiliales</taxon>
        <taxon>Marinilabiliaceae</taxon>
        <taxon>Thermophagus</taxon>
    </lineage>
</organism>
<proteinExistence type="predicted"/>
<protein>
    <submittedName>
        <fullName evidence="2">4-methyl-5(B-hydroxyethyl)-thiazole monophosphate biosynthesis</fullName>
    </submittedName>
</protein>
<dbReference type="GO" id="GO:0005737">
    <property type="term" value="C:cytoplasm"/>
    <property type="evidence" value="ECO:0007669"/>
    <property type="project" value="TreeGrafter"/>
</dbReference>
<dbReference type="InterPro" id="IPR050325">
    <property type="entry name" value="Prot/Nucl_acid_deglycase"/>
</dbReference>
<dbReference type="RefSeq" id="WP_010527193.1">
    <property type="nucleotide sequence ID" value="NZ_AFSL01000035.1"/>
</dbReference>
<dbReference type="eggNOG" id="COG0693">
    <property type="taxonomic scope" value="Bacteria"/>
</dbReference>
<dbReference type="InterPro" id="IPR006287">
    <property type="entry name" value="DJ-1"/>
</dbReference>
<dbReference type="Proteomes" id="UP000181976">
    <property type="component" value="Unassembled WGS sequence"/>
</dbReference>
<dbReference type="OrthoDB" id="9792284at2"/>
<dbReference type="Gene3D" id="3.40.50.880">
    <property type="match status" value="1"/>
</dbReference>
<dbReference type="Pfam" id="PF01965">
    <property type="entry name" value="DJ-1_PfpI"/>
    <property type="match status" value="1"/>
</dbReference>
<reference evidence="2 3" key="1">
    <citation type="submission" date="2016-10" db="EMBL/GenBank/DDBJ databases">
        <authorList>
            <person name="de Groot N.N."/>
        </authorList>
    </citation>
    <scope>NUCLEOTIDE SEQUENCE [LARGE SCALE GENOMIC DNA]</scope>
    <source>
        <strain evidence="2 3">DSM 19012</strain>
    </source>
</reference>
<dbReference type="EMBL" id="FONA01000010">
    <property type="protein sequence ID" value="SFE36790.1"/>
    <property type="molecule type" value="Genomic_DNA"/>
</dbReference>
<dbReference type="FunCoup" id="A0A1I2A245">
    <property type="interactions" value="304"/>
</dbReference>
<dbReference type="PANTHER" id="PTHR48094">
    <property type="entry name" value="PROTEIN/NUCLEIC ACID DEGLYCASE DJ-1-RELATED"/>
    <property type="match status" value="1"/>
</dbReference>
<evidence type="ECO:0000313" key="3">
    <source>
        <dbReference type="Proteomes" id="UP000181976"/>
    </source>
</evidence>
<dbReference type="CDD" id="cd03135">
    <property type="entry name" value="GATase1_DJ-1"/>
    <property type="match status" value="1"/>
</dbReference>
<dbReference type="AlphaFoldDB" id="A0A1I2A245"/>
<dbReference type="PANTHER" id="PTHR48094:SF12">
    <property type="entry name" value="PARKINSON DISEASE PROTEIN 7 HOMOLOG"/>
    <property type="match status" value="1"/>
</dbReference>
<evidence type="ECO:0000313" key="2">
    <source>
        <dbReference type="EMBL" id="SFE36790.1"/>
    </source>
</evidence>
<evidence type="ECO:0000259" key="1">
    <source>
        <dbReference type="Pfam" id="PF01965"/>
    </source>
</evidence>
<gene>
    <name evidence="2" type="ORF">SAMN05444380_11060</name>
</gene>
<keyword evidence="3" id="KW-1185">Reference proteome</keyword>